<dbReference type="Proteomes" id="UP001194746">
    <property type="component" value="Unassembled WGS sequence"/>
</dbReference>
<organism evidence="2 3">
    <name type="scientific">Aspergillus nanangensis</name>
    <dbReference type="NCBI Taxonomy" id="2582783"/>
    <lineage>
        <taxon>Eukaryota</taxon>
        <taxon>Fungi</taxon>
        <taxon>Dikarya</taxon>
        <taxon>Ascomycota</taxon>
        <taxon>Pezizomycotina</taxon>
        <taxon>Eurotiomycetes</taxon>
        <taxon>Eurotiomycetidae</taxon>
        <taxon>Eurotiales</taxon>
        <taxon>Aspergillaceae</taxon>
        <taxon>Aspergillus</taxon>
        <taxon>Aspergillus subgen. Circumdati</taxon>
    </lineage>
</organism>
<accession>A0AAD4CIB4</accession>
<keyword evidence="3" id="KW-1185">Reference proteome</keyword>
<reference evidence="2" key="1">
    <citation type="journal article" date="2019" name="Beilstein J. Org. Chem.">
        <title>Nanangenines: drimane sesquiterpenoids as the dominant metabolite cohort of a novel Australian fungus, Aspergillus nanangensis.</title>
        <authorList>
            <person name="Lacey H.J."/>
            <person name="Gilchrist C.L.M."/>
            <person name="Crombie A."/>
            <person name="Kalaitzis J.A."/>
            <person name="Vuong D."/>
            <person name="Rutledge P.J."/>
            <person name="Turner P."/>
            <person name="Pitt J.I."/>
            <person name="Lacey E."/>
            <person name="Chooi Y.H."/>
            <person name="Piggott A.M."/>
        </authorList>
    </citation>
    <scope>NUCLEOTIDE SEQUENCE</scope>
    <source>
        <strain evidence="2">MST-FP2251</strain>
    </source>
</reference>
<feature type="signal peptide" evidence="1">
    <location>
        <begin position="1"/>
        <end position="20"/>
    </location>
</feature>
<dbReference type="EMBL" id="VCAU01000068">
    <property type="protein sequence ID" value="KAF9886996.1"/>
    <property type="molecule type" value="Genomic_DNA"/>
</dbReference>
<feature type="chain" id="PRO_5042205027" evidence="1">
    <location>
        <begin position="21"/>
        <end position="120"/>
    </location>
</feature>
<protein>
    <submittedName>
        <fullName evidence="2">Uncharacterized protein</fullName>
    </submittedName>
</protein>
<gene>
    <name evidence="2" type="ORF">FE257_010612</name>
</gene>
<dbReference type="AlphaFoldDB" id="A0AAD4CIB4"/>
<name>A0AAD4CIB4_ASPNN</name>
<evidence type="ECO:0000256" key="1">
    <source>
        <dbReference type="SAM" id="SignalP"/>
    </source>
</evidence>
<evidence type="ECO:0000313" key="3">
    <source>
        <dbReference type="Proteomes" id="UP001194746"/>
    </source>
</evidence>
<sequence>MKLLTIFSIFLLVLMSGAAASGFKKPRKKHHSASSCGQICTGPGDCRSGCTKCQNFVCKGTSETFEPRYIFFDDRFNTALHGSLCLLLCFTMDLLDWILSTIHNFYADTFWDDDIVWEEP</sequence>
<comment type="caution">
    <text evidence="2">The sequence shown here is derived from an EMBL/GenBank/DDBJ whole genome shotgun (WGS) entry which is preliminary data.</text>
</comment>
<reference evidence="2" key="2">
    <citation type="submission" date="2020-02" db="EMBL/GenBank/DDBJ databases">
        <authorList>
            <person name="Gilchrist C.L.M."/>
            <person name="Chooi Y.-H."/>
        </authorList>
    </citation>
    <scope>NUCLEOTIDE SEQUENCE</scope>
    <source>
        <strain evidence="2">MST-FP2251</strain>
    </source>
</reference>
<proteinExistence type="predicted"/>
<keyword evidence="1" id="KW-0732">Signal</keyword>
<evidence type="ECO:0000313" key="2">
    <source>
        <dbReference type="EMBL" id="KAF9886996.1"/>
    </source>
</evidence>